<gene>
    <name evidence="8" type="ORF">CINCED_3A017691</name>
</gene>
<dbReference type="InterPro" id="IPR014001">
    <property type="entry name" value="Helicase_ATP-bd"/>
</dbReference>
<organism evidence="8 9">
    <name type="scientific">Cinara cedri</name>
    <dbReference type="NCBI Taxonomy" id="506608"/>
    <lineage>
        <taxon>Eukaryota</taxon>
        <taxon>Metazoa</taxon>
        <taxon>Ecdysozoa</taxon>
        <taxon>Arthropoda</taxon>
        <taxon>Hexapoda</taxon>
        <taxon>Insecta</taxon>
        <taxon>Pterygota</taxon>
        <taxon>Neoptera</taxon>
        <taxon>Paraneoptera</taxon>
        <taxon>Hemiptera</taxon>
        <taxon>Sternorrhyncha</taxon>
        <taxon>Aphidomorpha</taxon>
        <taxon>Aphidoidea</taxon>
        <taxon>Aphididae</taxon>
        <taxon>Lachninae</taxon>
        <taxon>Cinara</taxon>
    </lineage>
</organism>
<dbReference type="CDD" id="cd18787">
    <property type="entry name" value="SF2_C_DEAD"/>
    <property type="match status" value="1"/>
</dbReference>
<reference evidence="8 9" key="1">
    <citation type="submission" date="2019-08" db="EMBL/GenBank/DDBJ databases">
        <authorList>
            <person name="Alioto T."/>
            <person name="Alioto T."/>
            <person name="Gomez Garrido J."/>
        </authorList>
    </citation>
    <scope>NUCLEOTIDE SEQUENCE [LARGE SCALE GENOMIC DNA]</scope>
</reference>
<proteinExistence type="predicted"/>
<dbReference type="OrthoDB" id="196131at2759"/>
<evidence type="ECO:0000259" key="7">
    <source>
        <dbReference type="PROSITE" id="PS51194"/>
    </source>
</evidence>
<dbReference type="SMART" id="SM00490">
    <property type="entry name" value="HELICc"/>
    <property type="match status" value="1"/>
</dbReference>
<dbReference type="PROSITE" id="PS51192">
    <property type="entry name" value="HELICASE_ATP_BIND_1"/>
    <property type="match status" value="1"/>
</dbReference>
<dbReference type="SUPFAM" id="SSF52540">
    <property type="entry name" value="P-loop containing nucleoside triphosphate hydrolases"/>
    <property type="match status" value="2"/>
</dbReference>
<dbReference type="AlphaFoldDB" id="A0A5E4N2E8"/>
<keyword evidence="2" id="KW-0547">Nucleotide-binding</keyword>
<dbReference type="InterPro" id="IPR027417">
    <property type="entry name" value="P-loop_NTPase"/>
</dbReference>
<dbReference type="EMBL" id="CABPRJ010001459">
    <property type="protein sequence ID" value="VVC37963.1"/>
    <property type="molecule type" value="Genomic_DNA"/>
</dbReference>
<evidence type="ECO:0000256" key="3">
    <source>
        <dbReference type="ARBA" id="ARBA00022801"/>
    </source>
</evidence>
<keyword evidence="4 8" id="KW-0347">Helicase</keyword>
<evidence type="ECO:0000256" key="2">
    <source>
        <dbReference type="ARBA" id="ARBA00022741"/>
    </source>
</evidence>
<accession>A0A5E4N2E8</accession>
<evidence type="ECO:0000256" key="5">
    <source>
        <dbReference type="ARBA" id="ARBA00022840"/>
    </source>
</evidence>
<keyword evidence="9" id="KW-1185">Reference proteome</keyword>
<dbReference type="SMART" id="SM00487">
    <property type="entry name" value="DEXDc"/>
    <property type="match status" value="1"/>
</dbReference>
<name>A0A5E4N2E8_9HEMI</name>
<feature type="domain" description="Helicase C-terminal" evidence="7">
    <location>
        <begin position="315"/>
        <end position="475"/>
    </location>
</feature>
<evidence type="ECO:0000313" key="9">
    <source>
        <dbReference type="Proteomes" id="UP000325440"/>
    </source>
</evidence>
<dbReference type="GO" id="GO:0003724">
    <property type="term" value="F:RNA helicase activity"/>
    <property type="evidence" value="ECO:0007669"/>
    <property type="project" value="UniProtKB-EC"/>
</dbReference>
<dbReference type="PANTHER" id="PTHR47958">
    <property type="entry name" value="ATP-DEPENDENT RNA HELICASE DBP3"/>
    <property type="match status" value="1"/>
</dbReference>
<dbReference type="GO" id="GO:0016787">
    <property type="term" value="F:hydrolase activity"/>
    <property type="evidence" value="ECO:0007669"/>
    <property type="project" value="UniProtKB-KW"/>
</dbReference>
<dbReference type="GO" id="GO:0003676">
    <property type="term" value="F:nucleic acid binding"/>
    <property type="evidence" value="ECO:0007669"/>
    <property type="project" value="InterPro"/>
</dbReference>
<evidence type="ECO:0000256" key="1">
    <source>
        <dbReference type="ARBA" id="ARBA00012552"/>
    </source>
</evidence>
<dbReference type="GO" id="GO:0031047">
    <property type="term" value="P:regulatory ncRNA-mediated gene silencing"/>
    <property type="evidence" value="ECO:0007669"/>
    <property type="project" value="UniProtKB-ARBA"/>
</dbReference>
<dbReference type="Pfam" id="PF00271">
    <property type="entry name" value="Helicase_C"/>
    <property type="match status" value="1"/>
</dbReference>
<feature type="domain" description="Helicase ATP-binding" evidence="6">
    <location>
        <begin position="120"/>
        <end position="303"/>
    </location>
</feature>
<evidence type="ECO:0000259" key="6">
    <source>
        <dbReference type="PROSITE" id="PS51192"/>
    </source>
</evidence>
<dbReference type="FunFam" id="3.40.50.300:FF:000008">
    <property type="entry name" value="ATP-dependent RNA helicase RhlB"/>
    <property type="match status" value="1"/>
</dbReference>
<evidence type="ECO:0000256" key="4">
    <source>
        <dbReference type="ARBA" id="ARBA00022806"/>
    </source>
</evidence>
<evidence type="ECO:0000313" key="8">
    <source>
        <dbReference type="EMBL" id="VVC37963.1"/>
    </source>
</evidence>
<dbReference type="InterPro" id="IPR001650">
    <property type="entry name" value="Helicase_C-like"/>
</dbReference>
<dbReference type="Pfam" id="PF00270">
    <property type="entry name" value="DEAD"/>
    <property type="match status" value="1"/>
</dbReference>
<dbReference type="InterPro" id="IPR011545">
    <property type="entry name" value="DEAD/DEAH_box_helicase_dom"/>
</dbReference>
<protein>
    <recommendedName>
        <fullName evidence="1">RNA helicase</fullName>
        <ecNumber evidence="1">3.6.4.13</ecNumber>
    </recommendedName>
</protein>
<dbReference type="GO" id="GO:0005524">
    <property type="term" value="F:ATP binding"/>
    <property type="evidence" value="ECO:0007669"/>
    <property type="project" value="UniProtKB-KW"/>
</dbReference>
<dbReference type="Proteomes" id="UP000325440">
    <property type="component" value="Unassembled WGS sequence"/>
</dbReference>
<dbReference type="Gene3D" id="3.40.50.300">
    <property type="entry name" value="P-loop containing nucleotide triphosphate hydrolases"/>
    <property type="match status" value="2"/>
</dbReference>
<keyword evidence="3" id="KW-0378">Hydrolase</keyword>
<keyword evidence="5 8" id="KW-0067">ATP-binding</keyword>
<dbReference type="PROSITE" id="PS51194">
    <property type="entry name" value="HELICASE_CTER"/>
    <property type="match status" value="1"/>
</dbReference>
<sequence length="511" mass="57808">MEESYQNKPYCIIGRGRGFIMRQCKKENEFDYSTNIITPRILPPKSTYIPKQISETDDSIYETGIDSGIHFDKFDEAKVNVGSVEVLQRIENFDCISIKLKKNIEKCKLKKPTPIQKYTIPTILSGMDLLGAAQTGSGKTVAYVLPILHMLIEKPNKLLINSNHCEPQVLIIAPTRELAVQIHTVVIKLARGTGISTSVCYGGTLVNYQKNQILQGCHILVATPGRLNDFLQYDVITFTSIRFLVLDEVDKILDFDSKYEVDRIIDHISMISGKHRQTIMLSATLPNVIQNLAAYYLNTNYVFVSVGIINGASQDITQQFYQVTNCRKRYILVNILSKGNKGTMVFVNMKWTADFLATYLSENDIPATSIHGDRAQKYRELALDDFVSGKINVIVTTAVASRGLDIKFIQQVINYDMPLEIEEYIHRIGRTGRVGNVGTAISFFNVNYDCHLTEPIIKTLLAAKQEIPKWLQFLGECVKDKNNEEDFNRNIDLNTDIRKNANLGINAVEEW</sequence>
<dbReference type="EC" id="3.6.4.13" evidence="1"/>